<dbReference type="Proteomes" id="UP000822476">
    <property type="component" value="Unassembled WGS sequence"/>
</dbReference>
<evidence type="ECO:0000313" key="2">
    <source>
        <dbReference type="Proteomes" id="UP000822476"/>
    </source>
</evidence>
<sequence>MRRLLTLWLYGPLDDVDRWKASKYRQVLLYIGLVCLKEVLDAKMYEKFLRLSACMYALCNSQLPQHYLSFVHRTLIKTVDQFAALYGEGELVFNVHNVVHLCYEVILRGSMDAFSAVPYESYLSTLETFDTLTNVAPLTAFPEMCGKGCL</sequence>
<proteinExistence type="predicted"/>
<keyword evidence="2" id="KW-1185">Reference proteome</keyword>
<accession>A0A8S9Z5M8</accession>
<dbReference type="PANTHER" id="PTHR46579">
    <property type="entry name" value="F5/8 TYPE C DOMAIN-CONTAINING PROTEIN-RELATED"/>
    <property type="match status" value="1"/>
</dbReference>
<name>A0A8S9Z5M8_9TREM</name>
<gene>
    <name evidence="1" type="ORF">EG68_01843</name>
</gene>
<dbReference type="OrthoDB" id="10036512at2759"/>
<dbReference type="EMBL" id="JTDE01000210">
    <property type="protein sequence ID" value="KAF7261964.1"/>
    <property type="molecule type" value="Genomic_DNA"/>
</dbReference>
<dbReference type="AlphaFoldDB" id="A0A8S9Z5M8"/>
<reference evidence="1" key="1">
    <citation type="submission" date="2019-07" db="EMBL/GenBank/DDBJ databases">
        <title>Annotation for the trematode Paragonimus miyazaki's.</title>
        <authorList>
            <person name="Choi Y.-J."/>
        </authorList>
    </citation>
    <scope>NUCLEOTIDE SEQUENCE</scope>
    <source>
        <strain evidence="1">Japan</strain>
    </source>
</reference>
<comment type="caution">
    <text evidence="1">The sequence shown here is derived from an EMBL/GenBank/DDBJ whole genome shotgun (WGS) entry which is preliminary data.</text>
</comment>
<evidence type="ECO:0000313" key="1">
    <source>
        <dbReference type="EMBL" id="KAF7261964.1"/>
    </source>
</evidence>
<protein>
    <submittedName>
        <fullName evidence="1">Uncharacterized protein</fullName>
    </submittedName>
</protein>
<dbReference type="PANTHER" id="PTHR46579:SF1">
    <property type="entry name" value="F5_8 TYPE C DOMAIN-CONTAINING PROTEIN"/>
    <property type="match status" value="1"/>
</dbReference>
<organism evidence="1 2">
    <name type="scientific">Paragonimus skrjabini miyazakii</name>
    <dbReference type="NCBI Taxonomy" id="59628"/>
    <lineage>
        <taxon>Eukaryota</taxon>
        <taxon>Metazoa</taxon>
        <taxon>Spiralia</taxon>
        <taxon>Lophotrochozoa</taxon>
        <taxon>Platyhelminthes</taxon>
        <taxon>Trematoda</taxon>
        <taxon>Digenea</taxon>
        <taxon>Plagiorchiida</taxon>
        <taxon>Troglotremata</taxon>
        <taxon>Troglotrematidae</taxon>
        <taxon>Paragonimus</taxon>
    </lineage>
</organism>